<organism evidence="1 2">
    <name type="scientific">Massilia aerilata</name>
    <dbReference type="NCBI Taxonomy" id="453817"/>
    <lineage>
        <taxon>Bacteria</taxon>
        <taxon>Pseudomonadati</taxon>
        <taxon>Pseudomonadota</taxon>
        <taxon>Betaproteobacteria</taxon>
        <taxon>Burkholderiales</taxon>
        <taxon>Oxalobacteraceae</taxon>
        <taxon>Telluria group</taxon>
        <taxon>Massilia</taxon>
    </lineage>
</organism>
<dbReference type="EMBL" id="JBHSMZ010000024">
    <property type="protein sequence ID" value="MFC5551753.1"/>
    <property type="molecule type" value="Genomic_DNA"/>
</dbReference>
<gene>
    <name evidence="1" type="ORF">ACFPO9_24815</name>
</gene>
<proteinExistence type="predicted"/>
<evidence type="ECO:0000313" key="2">
    <source>
        <dbReference type="Proteomes" id="UP001596086"/>
    </source>
</evidence>
<name>A0ABW0S7H3_9BURK</name>
<accession>A0ABW0S7H3</accession>
<keyword evidence="2" id="KW-1185">Reference proteome</keyword>
<reference evidence="2" key="1">
    <citation type="journal article" date="2019" name="Int. J. Syst. Evol. Microbiol.">
        <title>The Global Catalogue of Microorganisms (GCM) 10K type strain sequencing project: providing services to taxonomists for standard genome sequencing and annotation.</title>
        <authorList>
            <consortium name="The Broad Institute Genomics Platform"/>
            <consortium name="The Broad Institute Genome Sequencing Center for Infectious Disease"/>
            <person name="Wu L."/>
            <person name="Ma J."/>
        </authorList>
    </citation>
    <scope>NUCLEOTIDE SEQUENCE [LARGE SCALE GENOMIC DNA]</scope>
    <source>
        <strain evidence="2">CGMCC 4.5798</strain>
    </source>
</reference>
<evidence type="ECO:0000313" key="1">
    <source>
        <dbReference type="EMBL" id="MFC5551753.1"/>
    </source>
</evidence>
<dbReference type="RefSeq" id="WP_379776339.1">
    <property type="nucleotide sequence ID" value="NZ_JBHSMZ010000024.1"/>
</dbReference>
<comment type="caution">
    <text evidence="1">The sequence shown here is derived from an EMBL/GenBank/DDBJ whole genome shotgun (WGS) entry which is preliminary data.</text>
</comment>
<dbReference type="Proteomes" id="UP001596086">
    <property type="component" value="Unassembled WGS sequence"/>
</dbReference>
<sequence length="319" mass="33112">MPLTPPPSKPQRGDRKTFAKMVDAFIAWLINFVTELNAFIASLNSLAAGGAYAIPYTFDSSSVMADPGAGKLRLGNPAQNASVYAAINLTSASGAAVSGLLNGFGDSTSAVKGSLRLTKVGDTSKWLVFDITNVSAVNGYKLLTLTPRDSSSASPFANGDAVILHFQRTGDKGAAGDLIAPTIYVREEYASGANAPAYTNGQIRALNTVAINTIPGASLSGGVLTLPAGTYDFDGNAWSGASNHRVYVRNITDSTPIAVGTTESINGRSSVRGFRLTWATGNKQFSLVQACVGTGSSGGIALNNGQNELYSELAFRKVA</sequence>
<protein>
    <submittedName>
        <fullName evidence="1">Uncharacterized protein</fullName>
    </submittedName>
</protein>